<keyword evidence="3" id="KW-1185">Reference proteome</keyword>
<comment type="caution">
    <text evidence="2">The sequence shown here is derived from an EMBL/GenBank/DDBJ whole genome shotgun (WGS) entry which is preliminary data.</text>
</comment>
<dbReference type="EMBL" id="CAJOBG010054994">
    <property type="protein sequence ID" value="CAF4512303.1"/>
    <property type="molecule type" value="Genomic_DNA"/>
</dbReference>
<feature type="region of interest" description="Disordered" evidence="1">
    <location>
        <begin position="1"/>
        <end position="26"/>
    </location>
</feature>
<evidence type="ECO:0000256" key="1">
    <source>
        <dbReference type="SAM" id="MobiDB-lite"/>
    </source>
</evidence>
<sequence length="105" mass="12361">MNDRRSSHHYHHHHHPHSQQQDVQQTVEERCQILENELKQKNDTIDKLRKEIYHCNQQNDQSRSPCISAEKPTIRSISQRSSGNVTSKLLIKDREIAKLKALIFA</sequence>
<feature type="compositionally biased region" description="Basic residues" evidence="1">
    <location>
        <begin position="1"/>
        <end position="17"/>
    </location>
</feature>
<feature type="non-terminal residue" evidence="2">
    <location>
        <position position="1"/>
    </location>
</feature>
<name>A0A820WBZ2_9BILA</name>
<protein>
    <submittedName>
        <fullName evidence="2">Uncharacterized protein</fullName>
    </submittedName>
</protein>
<evidence type="ECO:0000313" key="3">
    <source>
        <dbReference type="Proteomes" id="UP000663866"/>
    </source>
</evidence>
<gene>
    <name evidence="2" type="ORF">OVN521_LOCUS41387</name>
</gene>
<accession>A0A820WBZ2</accession>
<proteinExistence type="predicted"/>
<feature type="region of interest" description="Disordered" evidence="1">
    <location>
        <begin position="57"/>
        <end position="83"/>
    </location>
</feature>
<evidence type="ECO:0000313" key="2">
    <source>
        <dbReference type="EMBL" id="CAF4512303.1"/>
    </source>
</evidence>
<dbReference type="Proteomes" id="UP000663866">
    <property type="component" value="Unassembled WGS sequence"/>
</dbReference>
<reference evidence="2" key="1">
    <citation type="submission" date="2021-02" db="EMBL/GenBank/DDBJ databases">
        <authorList>
            <person name="Nowell W R."/>
        </authorList>
    </citation>
    <scope>NUCLEOTIDE SEQUENCE</scope>
</reference>
<organism evidence="2 3">
    <name type="scientific">Rotaria magnacalcarata</name>
    <dbReference type="NCBI Taxonomy" id="392030"/>
    <lineage>
        <taxon>Eukaryota</taxon>
        <taxon>Metazoa</taxon>
        <taxon>Spiralia</taxon>
        <taxon>Gnathifera</taxon>
        <taxon>Rotifera</taxon>
        <taxon>Eurotatoria</taxon>
        <taxon>Bdelloidea</taxon>
        <taxon>Philodinida</taxon>
        <taxon>Philodinidae</taxon>
        <taxon>Rotaria</taxon>
    </lineage>
</organism>
<dbReference type="AlphaFoldDB" id="A0A820WBZ2"/>